<evidence type="ECO:0000313" key="1">
    <source>
        <dbReference type="EMBL" id="WBM81647.1"/>
    </source>
</evidence>
<dbReference type="Gene3D" id="3.30.70.1260">
    <property type="entry name" value="bacterial protein sp0830 like"/>
    <property type="match status" value="1"/>
</dbReference>
<accession>A0ABY7NGH5</accession>
<protein>
    <submittedName>
        <fullName evidence="1">Uncharacterized protein</fullName>
    </submittedName>
</protein>
<evidence type="ECO:0000313" key="2">
    <source>
        <dbReference type="Proteomes" id="UP001212421"/>
    </source>
</evidence>
<name>A0ABY7NGH5_9MICO</name>
<gene>
    <name evidence="1" type="ORF">KIV56_02980</name>
</gene>
<proteinExistence type="predicted"/>
<keyword evidence="2" id="KW-1185">Reference proteome</keyword>
<dbReference type="EMBL" id="CP075584">
    <property type="protein sequence ID" value="WBM81647.1"/>
    <property type="molecule type" value="Genomic_DNA"/>
</dbReference>
<dbReference type="SUPFAM" id="SSF160379">
    <property type="entry name" value="SP0830-like"/>
    <property type="match status" value="1"/>
</dbReference>
<reference evidence="1 2" key="1">
    <citation type="submission" date="2021-05" db="EMBL/GenBank/DDBJ databases">
        <authorList>
            <person name="Kumar R."/>
            <person name="Kumar A."/>
            <person name="Mukhia S."/>
        </authorList>
    </citation>
    <scope>NUCLEOTIDE SEQUENCE [LARGE SCALE GENOMIC DNA]</scope>
    <source>
        <strain evidence="1 2">ERMR7:08</strain>
    </source>
</reference>
<sequence length="76" mass="8519">MSCSARTPLTSRSLAGHARELDQADERIELGHGVLYWEVRRAVGIKSAFSKKCAKVKYRATTTTRNLNTLQKIITL</sequence>
<organism evidence="1 2">
    <name type="scientific">Cryobacterium breve</name>
    <dbReference type="NCBI Taxonomy" id="1259258"/>
    <lineage>
        <taxon>Bacteria</taxon>
        <taxon>Bacillati</taxon>
        <taxon>Actinomycetota</taxon>
        <taxon>Actinomycetes</taxon>
        <taxon>Micrococcales</taxon>
        <taxon>Microbacteriaceae</taxon>
        <taxon>Cryobacterium</taxon>
    </lineage>
</organism>
<dbReference type="RefSeq" id="WP_281535114.1">
    <property type="nucleotide sequence ID" value="NZ_CP075584.1"/>
</dbReference>
<dbReference type="Proteomes" id="UP001212421">
    <property type="component" value="Chromosome"/>
</dbReference>